<organism evidence="1 2">
    <name type="scientific">Schizothecium vesticola</name>
    <dbReference type="NCBI Taxonomy" id="314040"/>
    <lineage>
        <taxon>Eukaryota</taxon>
        <taxon>Fungi</taxon>
        <taxon>Dikarya</taxon>
        <taxon>Ascomycota</taxon>
        <taxon>Pezizomycotina</taxon>
        <taxon>Sordariomycetes</taxon>
        <taxon>Sordariomycetidae</taxon>
        <taxon>Sordariales</taxon>
        <taxon>Schizotheciaceae</taxon>
        <taxon>Schizothecium</taxon>
    </lineage>
</organism>
<proteinExistence type="predicted"/>
<comment type="caution">
    <text evidence="1">The sequence shown here is derived from an EMBL/GenBank/DDBJ whole genome shotgun (WGS) entry which is preliminary data.</text>
</comment>
<dbReference type="EMBL" id="JAUKUD010000003">
    <property type="protein sequence ID" value="KAK0749746.1"/>
    <property type="molecule type" value="Genomic_DNA"/>
</dbReference>
<keyword evidence="2" id="KW-1185">Reference proteome</keyword>
<evidence type="ECO:0000313" key="1">
    <source>
        <dbReference type="EMBL" id="KAK0749746.1"/>
    </source>
</evidence>
<reference evidence="1" key="1">
    <citation type="submission" date="2023-06" db="EMBL/GenBank/DDBJ databases">
        <title>Genome-scale phylogeny and comparative genomics of the fungal order Sordariales.</title>
        <authorList>
            <consortium name="Lawrence Berkeley National Laboratory"/>
            <person name="Hensen N."/>
            <person name="Bonometti L."/>
            <person name="Westerberg I."/>
            <person name="Brannstrom I.O."/>
            <person name="Guillou S."/>
            <person name="Cros-Aarteil S."/>
            <person name="Calhoun S."/>
            <person name="Haridas S."/>
            <person name="Kuo A."/>
            <person name="Mondo S."/>
            <person name="Pangilinan J."/>
            <person name="Riley R."/>
            <person name="LaButti K."/>
            <person name="Andreopoulos B."/>
            <person name="Lipzen A."/>
            <person name="Chen C."/>
            <person name="Yanf M."/>
            <person name="Daum C."/>
            <person name="Ng V."/>
            <person name="Clum A."/>
            <person name="Steindorff A."/>
            <person name="Ohm R."/>
            <person name="Martin F."/>
            <person name="Silar P."/>
            <person name="Natvig D."/>
            <person name="Lalanne C."/>
            <person name="Gautier V."/>
            <person name="Ament-velasquez S.L."/>
            <person name="Kruys A."/>
            <person name="Hutchinson M.I."/>
            <person name="Powell A.J."/>
            <person name="Barry K."/>
            <person name="Miller A.N."/>
            <person name="Grigoriev I.V."/>
            <person name="Debuchy R."/>
            <person name="Gladieux P."/>
            <person name="Thoren M.H."/>
            <person name="Johannesson H."/>
        </authorList>
    </citation>
    <scope>NUCLEOTIDE SEQUENCE</scope>
    <source>
        <strain evidence="1">SMH3187-1</strain>
    </source>
</reference>
<evidence type="ECO:0000313" key="2">
    <source>
        <dbReference type="Proteomes" id="UP001172155"/>
    </source>
</evidence>
<protein>
    <submittedName>
        <fullName evidence="1">Uncharacterized protein</fullName>
    </submittedName>
</protein>
<dbReference type="Proteomes" id="UP001172155">
    <property type="component" value="Unassembled WGS sequence"/>
</dbReference>
<accession>A0AA40K8C0</accession>
<dbReference type="AlphaFoldDB" id="A0AA40K8C0"/>
<sequence>MDFALDGPGEAPAAAEWEKHRAVIEEIYLVDNFTVVAMIDASECRFLAPSMFPLISLFCPELVRAHEIPVSAMTDYIRAGSHRQASGILHKRIEQHCALWR</sequence>
<gene>
    <name evidence="1" type="ORF">B0T18DRAFT_427818</name>
</gene>
<name>A0AA40K8C0_9PEZI</name>